<name>A0A382ACG6_9ZZZZ</name>
<proteinExistence type="predicted"/>
<accession>A0A382ACG6</accession>
<sequence>MAEYDVPLKEECPSCYKVGYISRLISGAKICDPVAVGVRKVPSGYKEVIKNIKKHYPGNTLDENVWG</sequence>
<reference evidence="1" key="1">
    <citation type="submission" date="2018-05" db="EMBL/GenBank/DDBJ databases">
        <authorList>
            <person name="Lanie J.A."/>
            <person name="Ng W.-L."/>
            <person name="Kazmierczak K.M."/>
            <person name="Andrzejewski T.M."/>
            <person name="Davidsen T.M."/>
            <person name="Wayne K.J."/>
            <person name="Tettelin H."/>
            <person name="Glass J.I."/>
            <person name="Rusch D."/>
            <person name="Podicherti R."/>
            <person name="Tsui H.-C.T."/>
            <person name="Winkler M.E."/>
        </authorList>
    </citation>
    <scope>NUCLEOTIDE SEQUENCE</scope>
</reference>
<organism evidence="1">
    <name type="scientific">marine metagenome</name>
    <dbReference type="NCBI Taxonomy" id="408172"/>
    <lineage>
        <taxon>unclassified sequences</taxon>
        <taxon>metagenomes</taxon>
        <taxon>ecological metagenomes</taxon>
    </lineage>
</organism>
<protein>
    <submittedName>
        <fullName evidence="1">Uncharacterized protein</fullName>
    </submittedName>
</protein>
<evidence type="ECO:0000313" key="1">
    <source>
        <dbReference type="EMBL" id="SVA99099.1"/>
    </source>
</evidence>
<dbReference type="AlphaFoldDB" id="A0A382ACG6"/>
<gene>
    <name evidence="1" type="ORF">METZ01_LOCUS151953</name>
</gene>
<dbReference type="EMBL" id="UINC01024775">
    <property type="protein sequence ID" value="SVA99099.1"/>
    <property type="molecule type" value="Genomic_DNA"/>
</dbReference>